<name>A0ABP9D252_9ACTN</name>
<dbReference type="Proteomes" id="UP001501265">
    <property type="component" value="Unassembled WGS sequence"/>
</dbReference>
<keyword evidence="1" id="KW-1133">Transmembrane helix</keyword>
<keyword evidence="3" id="KW-1185">Reference proteome</keyword>
<evidence type="ECO:0008006" key="4">
    <source>
        <dbReference type="Google" id="ProtNLM"/>
    </source>
</evidence>
<evidence type="ECO:0000313" key="2">
    <source>
        <dbReference type="EMBL" id="GAA4822982.1"/>
    </source>
</evidence>
<evidence type="ECO:0000313" key="3">
    <source>
        <dbReference type="Proteomes" id="UP001501265"/>
    </source>
</evidence>
<gene>
    <name evidence="2" type="ORF">GCM10023220_65480</name>
</gene>
<dbReference type="Pfam" id="PF04120">
    <property type="entry name" value="Iron_permease"/>
    <property type="match status" value="1"/>
</dbReference>
<accession>A0ABP9D252</accession>
<feature type="transmembrane region" description="Helical" evidence="1">
    <location>
        <begin position="50"/>
        <end position="68"/>
    </location>
</feature>
<evidence type="ECO:0000256" key="1">
    <source>
        <dbReference type="SAM" id="Phobius"/>
    </source>
</evidence>
<feature type="transmembrane region" description="Helical" evidence="1">
    <location>
        <begin position="74"/>
        <end position="93"/>
    </location>
</feature>
<organism evidence="2 3">
    <name type="scientific">Streptomyces ziwulingensis</name>
    <dbReference type="NCBI Taxonomy" id="1045501"/>
    <lineage>
        <taxon>Bacteria</taxon>
        <taxon>Bacillati</taxon>
        <taxon>Actinomycetota</taxon>
        <taxon>Actinomycetes</taxon>
        <taxon>Kitasatosporales</taxon>
        <taxon>Streptomycetaceae</taxon>
        <taxon>Streptomyces</taxon>
    </lineage>
</organism>
<reference evidence="3" key="1">
    <citation type="journal article" date="2019" name="Int. J. Syst. Evol. Microbiol.">
        <title>The Global Catalogue of Microorganisms (GCM) 10K type strain sequencing project: providing services to taxonomists for standard genome sequencing and annotation.</title>
        <authorList>
            <consortium name="The Broad Institute Genomics Platform"/>
            <consortium name="The Broad Institute Genome Sequencing Center for Infectious Disease"/>
            <person name="Wu L."/>
            <person name="Ma J."/>
        </authorList>
    </citation>
    <scope>NUCLEOTIDE SEQUENCE [LARGE SCALE GENOMIC DNA]</scope>
    <source>
        <strain evidence="3">JCM 18081</strain>
    </source>
</reference>
<keyword evidence="1" id="KW-0812">Transmembrane</keyword>
<comment type="caution">
    <text evidence="2">The sequence shown here is derived from an EMBL/GenBank/DDBJ whole genome shotgun (WGS) entry which is preliminary data.</text>
</comment>
<dbReference type="InterPro" id="IPR007251">
    <property type="entry name" value="Iron_permease_Fet4"/>
</dbReference>
<protein>
    <recommendedName>
        <fullName evidence="4">Low affinity iron permease</fullName>
    </recommendedName>
</protein>
<proteinExistence type="predicted"/>
<keyword evidence="1" id="KW-0472">Membrane</keyword>
<dbReference type="EMBL" id="BAABIG010000087">
    <property type="protein sequence ID" value="GAA4822982.1"/>
    <property type="molecule type" value="Genomic_DNA"/>
</dbReference>
<sequence>MVGAVPAGPSVPYGKRRIVTLQHPAERGGPRRGPFERLAERASNFTSSPAFFGICLLMVGIVVGVHIAKAPLTWTMLAGEAMTAVTLLLLALLKNSERRAEHAVQRKLDAIAAALLESQRDEPGPAQRSLRTAIGIEEQT</sequence>